<protein>
    <recommendedName>
        <fullName evidence="5">Pectinesterase</fullName>
        <ecNumber evidence="5">3.1.1.11</ecNumber>
    </recommendedName>
</protein>
<feature type="chain" id="PRO_5044048911" description="Pectinesterase" evidence="5">
    <location>
        <begin position="25"/>
        <end position="319"/>
    </location>
</feature>
<gene>
    <name evidence="7" type="ORF">VL23_05760</name>
</gene>
<accession>A0AB34TJ83</accession>
<name>A0AB34TJ83_STEMA</name>
<dbReference type="PANTHER" id="PTHR31321">
    <property type="entry name" value="ACYL-COA THIOESTER HYDROLASE YBHC-RELATED"/>
    <property type="match status" value="1"/>
</dbReference>
<dbReference type="InterPro" id="IPR000070">
    <property type="entry name" value="Pectinesterase_cat"/>
</dbReference>
<dbReference type="Proteomes" id="UP000037632">
    <property type="component" value="Unassembled WGS sequence"/>
</dbReference>
<evidence type="ECO:0000313" key="7">
    <source>
        <dbReference type="EMBL" id="KOO82773.1"/>
    </source>
</evidence>
<dbReference type="PROSITE" id="PS00503">
    <property type="entry name" value="PECTINESTERASE_2"/>
    <property type="match status" value="1"/>
</dbReference>
<feature type="domain" description="Pectinesterase catalytic" evidence="6">
    <location>
        <begin position="27"/>
        <end position="312"/>
    </location>
</feature>
<evidence type="ECO:0000256" key="4">
    <source>
        <dbReference type="PROSITE-ProRule" id="PRU10040"/>
    </source>
</evidence>
<evidence type="ECO:0000256" key="2">
    <source>
        <dbReference type="ARBA" id="ARBA00022801"/>
    </source>
</evidence>
<dbReference type="EMBL" id="JZIW01000001">
    <property type="protein sequence ID" value="KOO82773.1"/>
    <property type="molecule type" value="Genomic_DNA"/>
</dbReference>
<feature type="signal peptide" evidence="5">
    <location>
        <begin position="1"/>
        <end position="24"/>
    </location>
</feature>
<organism evidence="7 8">
    <name type="scientific">Stenotrophomonas maltophilia</name>
    <name type="common">Pseudomonas maltophilia</name>
    <name type="synonym">Xanthomonas maltophilia</name>
    <dbReference type="NCBI Taxonomy" id="40324"/>
    <lineage>
        <taxon>Bacteria</taxon>
        <taxon>Pseudomonadati</taxon>
        <taxon>Pseudomonadota</taxon>
        <taxon>Gammaproteobacteria</taxon>
        <taxon>Lysobacterales</taxon>
        <taxon>Lysobacteraceae</taxon>
        <taxon>Stenotrophomonas</taxon>
        <taxon>Stenotrophomonas maltophilia group</taxon>
    </lineage>
</organism>
<reference evidence="7 8" key="1">
    <citation type="journal article" date="2015" name="Antimicrob. Agents Chemother.">
        <title>Whole-Genome Sequencing Identifies Emergence of a Quinolone Resistance Mutation in a Case of Stenotrophomonas maltophilia Bacteremia.</title>
        <authorList>
            <person name="Pak T.R."/>
            <person name="Altman D.R."/>
            <person name="Attie O."/>
            <person name="Sebra R."/>
            <person name="Hamula C.L."/>
            <person name="Lewis M."/>
            <person name="Deikus G."/>
            <person name="Newman L.C."/>
            <person name="Fang G."/>
            <person name="Hand J."/>
            <person name="Papel G."/>
            <person name="Wallach F."/>
            <person name="Schadt E.E."/>
            <person name="Huprikar S."/>
            <person name="van Bakel H."/>
            <person name="Kasarskis A."/>
            <person name="Bashir A."/>
        </authorList>
    </citation>
    <scope>NUCLEOTIDE SEQUENCE [LARGE SCALE GENOMIC DNA]</scope>
    <source>
        <strain evidence="7 8">ISMMS6</strain>
    </source>
</reference>
<dbReference type="Gene3D" id="2.160.20.10">
    <property type="entry name" value="Single-stranded right-handed beta-helix, Pectin lyase-like"/>
    <property type="match status" value="1"/>
</dbReference>
<feature type="active site" evidence="4">
    <location>
        <position position="182"/>
    </location>
</feature>
<dbReference type="InterPro" id="IPR012334">
    <property type="entry name" value="Pectin_lyas_fold"/>
</dbReference>
<evidence type="ECO:0000313" key="8">
    <source>
        <dbReference type="Proteomes" id="UP000037632"/>
    </source>
</evidence>
<dbReference type="AlphaFoldDB" id="A0AB34TJ83"/>
<dbReference type="EC" id="3.1.1.11" evidence="5"/>
<dbReference type="InterPro" id="IPR033131">
    <property type="entry name" value="Pectinesterase_Asp_AS"/>
</dbReference>
<sequence>MPQARLFFLHLAGLLVLAALPAAARDWVVAADGSGDYRSVQAAIDAVPDGNRTRQVIVLREGLYRGVVKVPKEKTRVTLRGAGAGASILSWNNYADLVDPATGKAMRTSGSATVYVYGDEFIAEDLTIENTAGNVGQALALYAAPPRGGFRNVRLLGNQDTLYTHEGSVLHFKDCYIEGTVDFIFGAATALFDDCTIVSKGKLGWVTAASTPEGQRFGYVFRRALLRGEGVGTAYLGRPWRPFARTVFLQSNLGPHIVQAGWHNWDKPDAERTTYYGEFGSVGAGASPEGRVAWSHHLSGDEAAQYTAETVLGSWRPFP</sequence>
<evidence type="ECO:0000256" key="5">
    <source>
        <dbReference type="RuleBase" id="RU000589"/>
    </source>
</evidence>
<dbReference type="GO" id="GO:0042545">
    <property type="term" value="P:cell wall modification"/>
    <property type="evidence" value="ECO:0007669"/>
    <property type="project" value="UniProtKB-UniRule"/>
</dbReference>
<comment type="similarity">
    <text evidence="1">Belongs to the pectinesterase family.</text>
</comment>
<keyword evidence="3 5" id="KW-0063">Aspartyl esterase</keyword>
<dbReference type="GO" id="GO:0030599">
    <property type="term" value="F:pectinesterase activity"/>
    <property type="evidence" value="ECO:0007669"/>
    <property type="project" value="UniProtKB-UniRule"/>
</dbReference>
<dbReference type="Pfam" id="PF01095">
    <property type="entry name" value="Pectinesterase"/>
    <property type="match status" value="1"/>
</dbReference>
<comment type="pathway">
    <text evidence="5">Glycan metabolism; pectin degradation; 2-dehydro-3-deoxy-D-gluconate from pectin: step 1/5.</text>
</comment>
<proteinExistence type="inferred from homology"/>
<keyword evidence="2 5" id="KW-0378">Hydrolase</keyword>
<dbReference type="InterPro" id="IPR011050">
    <property type="entry name" value="Pectin_lyase_fold/virulence"/>
</dbReference>
<comment type="caution">
    <text evidence="7">The sequence shown here is derived from an EMBL/GenBank/DDBJ whole genome shotgun (WGS) entry which is preliminary data.</text>
</comment>
<dbReference type="GO" id="GO:0009279">
    <property type="term" value="C:cell outer membrane"/>
    <property type="evidence" value="ECO:0007669"/>
    <property type="project" value="TreeGrafter"/>
</dbReference>
<dbReference type="PANTHER" id="PTHR31321:SF57">
    <property type="entry name" value="PECTINESTERASE 53-RELATED"/>
    <property type="match status" value="1"/>
</dbReference>
<keyword evidence="5" id="KW-0732">Signal</keyword>
<dbReference type="SUPFAM" id="SSF51126">
    <property type="entry name" value="Pectin lyase-like"/>
    <property type="match status" value="1"/>
</dbReference>
<evidence type="ECO:0000259" key="6">
    <source>
        <dbReference type="Pfam" id="PF01095"/>
    </source>
</evidence>
<dbReference type="RefSeq" id="WP_053461436.1">
    <property type="nucleotide sequence ID" value="NZ_JZIW01000001.1"/>
</dbReference>
<comment type="catalytic activity">
    <reaction evidence="5">
        <text>[(1-&gt;4)-alpha-D-galacturonosyl methyl ester](n) + n H2O = [(1-&gt;4)-alpha-D-galacturonosyl](n) + n methanol + n H(+)</text>
        <dbReference type="Rhea" id="RHEA:22380"/>
        <dbReference type="Rhea" id="RHEA-COMP:14570"/>
        <dbReference type="Rhea" id="RHEA-COMP:14573"/>
        <dbReference type="ChEBI" id="CHEBI:15377"/>
        <dbReference type="ChEBI" id="CHEBI:15378"/>
        <dbReference type="ChEBI" id="CHEBI:17790"/>
        <dbReference type="ChEBI" id="CHEBI:140522"/>
        <dbReference type="ChEBI" id="CHEBI:140523"/>
        <dbReference type="EC" id="3.1.1.11"/>
    </reaction>
</comment>
<dbReference type="GO" id="GO:0045490">
    <property type="term" value="P:pectin catabolic process"/>
    <property type="evidence" value="ECO:0007669"/>
    <property type="project" value="UniProtKB-UniRule"/>
</dbReference>
<evidence type="ECO:0000256" key="1">
    <source>
        <dbReference type="ARBA" id="ARBA00008891"/>
    </source>
</evidence>
<evidence type="ECO:0000256" key="3">
    <source>
        <dbReference type="ARBA" id="ARBA00023085"/>
    </source>
</evidence>